<dbReference type="EMBL" id="GBRH01230277">
    <property type="protein sequence ID" value="JAD67618.1"/>
    <property type="molecule type" value="Transcribed_RNA"/>
</dbReference>
<name>A0A0A9BZL8_ARUDO</name>
<protein>
    <submittedName>
        <fullName evidence="1">Uncharacterized protein</fullName>
    </submittedName>
</protein>
<reference evidence="1" key="1">
    <citation type="submission" date="2014-09" db="EMBL/GenBank/DDBJ databases">
        <authorList>
            <person name="Magalhaes I.L.F."/>
            <person name="Oliveira U."/>
            <person name="Santos F.R."/>
            <person name="Vidigal T.H.D.A."/>
            <person name="Brescovit A.D."/>
            <person name="Santos A.J."/>
        </authorList>
    </citation>
    <scope>NUCLEOTIDE SEQUENCE</scope>
    <source>
        <tissue evidence="1">Shoot tissue taken approximately 20 cm above the soil surface</tissue>
    </source>
</reference>
<organism evidence="1">
    <name type="scientific">Arundo donax</name>
    <name type="common">Giant reed</name>
    <name type="synonym">Donax arundinaceus</name>
    <dbReference type="NCBI Taxonomy" id="35708"/>
    <lineage>
        <taxon>Eukaryota</taxon>
        <taxon>Viridiplantae</taxon>
        <taxon>Streptophyta</taxon>
        <taxon>Embryophyta</taxon>
        <taxon>Tracheophyta</taxon>
        <taxon>Spermatophyta</taxon>
        <taxon>Magnoliopsida</taxon>
        <taxon>Liliopsida</taxon>
        <taxon>Poales</taxon>
        <taxon>Poaceae</taxon>
        <taxon>PACMAD clade</taxon>
        <taxon>Arundinoideae</taxon>
        <taxon>Arundineae</taxon>
        <taxon>Arundo</taxon>
    </lineage>
</organism>
<accession>A0A0A9BZL8</accession>
<evidence type="ECO:0000313" key="1">
    <source>
        <dbReference type="EMBL" id="JAD67618.1"/>
    </source>
</evidence>
<dbReference type="AlphaFoldDB" id="A0A0A9BZL8"/>
<sequence>MAETRWVARIRACACSLAMRFAFEGRLLIRVYAVRGWGRAWRWWL</sequence>
<reference evidence="1" key="2">
    <citation type="journal article" date="2015" name="Data Brief">
        <title>Shoot transcriptome of the giant reed, Arundo donax.</title>
        <authorList>
            <person name="Barrero R.A."/>
            <person name="Guerrero F.D."/>
            <person name="Moolhuijzen P."/>
            <person name="Goolsby J.A."/>
            <person name="Tidwell J."/>
            <person name="Bellgard S.E."/>
            <person name="Bellgard M.I."/>
        </authorList>
    </citation>
    <scope>NUCLEOTIDE SEQUENCE</scope>
    <source>
        <tissue evidence="1">Shoot tissue taken approximately 20 cm above the soil surface</tissue>
    </source>
</reference>
<proteinExistence type="predicted"/>